<dbReference type="InterPro" id="IPR004009">
    <property type="entry name" value="SH3_Myosin"/>
</dbReference>
<feature type="compositionally biased region" description="Basic and acidic residues" evidence="14">
    <location>
        <begin position="1418"/>
        <end position="1436"/>
    </location>
</feature>
<dbReference type="SUPFAM" id="SSF57997">
    <property type="entry name" value="Tropomyosin"/>
    <property type="match status" value="1"/>
</dbReference>
<evidence type="ECO:0000256" key="9">
    <source>
        <dbReference type="ARBA" id="ARBA00023175"/>
    </source>
</evidence>
<evidence type="ECO:0000256" key="13">
    <source>
        <dbReference type="PROSITE-ProRule" id="PRU00782"/>
    </source>
</evidence>
<keyword evidence="8 13" id="KW-0518">Myosin</keyword>
<feature type="region of interest" description="Disordered" evidence="14">
    <location>
        <begin position="1394"/>
        <end position="1453"/>
    </location>
</feature>
<dbReference type="Gene3D" id="2.30.30.360">
    <property type="entry name" value="Myosin S1 fragment, N-terminal"/>
    <property type="match status" value="1"/>
</dbReference>
<dbReference type="EMBL" id="CAJNOJ010000081">
    <property type="protein sequence ID" value="CAF1058611.1"/>
    <property type="molecule type" value="Genomic_DNA"/>
</dbReference>
<dbReference type="PRINTS" id="PR00193">
    <property type="entry name" value="MYOSINHEAVY"/>
</dbReference>
<evidence type="ECO:0000256" key="1">
    <source>
        <dbReference type="ARBA" id="ARBA00004657"/>
    </source>
</evidence>
<keyword evidence="6 13" id="KW-0067">ATP-binding</keyword>
<evidence type="ECO:0000256" key="3">
    <source>
        <dbReference type="ARBA" id="ARBA00022433"/>
    </source>
</evidence>
<dbReference type="GO" id="GO:0008307">
    <property type="term" value="F:structural constituent of muscle"/>
    <property type="evidence" value="ECO:0007669"/>
    <property type="project" value="UniProtKB-ARBA"/>
</dbReference>
<evidence type="ECO:0000256" key="10">
    <source>
        <dbReference type="ARBA" id="ARBA00023179"/>
    </source>
</evidence>
<evidence type="ECO:0000256" key="6">
    <source>
        <dbReference type="ARBA" id="ARBA00022840"/>
    </source>
</evidence>
<feature type="region of interest" description="Disordered" evidence="14">
    <location>
        <begin position="1340"/>
        <end position="1365"/>
    </location>
</feature>
<keyword evidence="10" id="KW-0514">Muscle protein</keyword>
<keyword evidence="9 13" id="KW-0505">Motor protein</keyword>
<dbReference type="FunFam" id="1.20.5.370:FF:000009">
    <property type="entry name" value="Myosin heavy chain, isoform G"/>
    <property type="match status" value="1"/>
</dbReference>
<evidence type="ECO:0000256" key="7">
    <source>
        <dbReference type="ARBA" id="ARBA00023054"/>
    </source>
</evidence>
<keyword evidence="5 13" id="KW-0547">Nucleotide-binding</keyword>
<keyword evidence="4" id="KW-0963">Cytoplasm</keyword>
<feature type="compositionally biased region" description="Polar residues" evidence="14">
    <location>
        <begin position="2065"/>
        <end position="2074"/>
    </location>
</feature>
<dbReference type="Gene3D" id="1.20.5.370">
    <property type="match status" value="5"/>
</dbReference>
<evidence type="ECO:0000259" key="16">
    <source>
        <dbReference type="PROSITE" id="PS51844"/>
    </source>
</evidence>
<dbReference type="FunFam" id="1.20.5.340:FF:000050">
    <property type="entry name" value="Myosin heavy chain, muscle"/>
    <property type="match status" value="2"/>
</dbReference>
<dbReference type="Gene3D" id="1.10.10.820">
    <property type="match status" value="1"/>
</dbReference>
<feature type="region of interest" description="Disordered" evidence="14">
    <location>
        <begin position="1050"/>
        <end position="1109"/>
    </location>
</feature>
<organism evidence="17 18">
    <name type="scientific">Adineta ricciae</name>
    <name type="common">Rotifer</name>
    <dbReference type="NCBI Taxonomy" id="249248"/>
    <lineage>
        <taxon>Eukaryota</taxon>
        <taxon>Metazoa</taxon>
        <taxon>Spiralia</taxon>
        <taxon>Gnathifera</taxon>
        <taxon>Rotifera</taxon>
        <taxon>Eurotatoria</taxon>
        <taxon>Bdelloidea</taxon>
        <taxon>Adinetida</taxon>
        <taxon>Adinetidae</taxon>
        <taxon>Adineta</taxon>
    </lineage>
</organism>
<dbReference type="Gene3D" id="1.20.5.340">
    <property type="match status" value="9"/>
</dbReference>
<dbReference type="PANTHER" id="PTHR45615:SF27">
    <property type="entry name" value="MYOSIN HEAVY CHAIN, MUSCLE"/>
    <property type="match status" value="1"/>
</dbReference>
<dbReference type="GO" id="GO:0016460">
    <property type="term" value="C:myosin II complex"/>
    <property type="evidence" value="ECO:0007669"/>
    <property type="project" value="TreeGrafter"/>
</dbReference>
<feature type="binding site" evidence="13">
    <location>
        <begin position="184"/>
        <end position="191"/>
    </location>
    <ligand>
        <name>ATP</name>
        <dbReference type="ChEBI" id="CHEBI:30616"/>
    </ligand>
</feature>
<feature type="compositionally biased region" description="Basic and acidic residues" evidence="14">
    <location>
        <begin position="1050"/>
        <end position="1065"/>
    </location>
</feature>
<evidence type="ECO:0000256" key="5">
    <source>
        <dbReference type="ARBA" id="ARBA00022741"/>
    </source>
</evidence>
<dbReference type="Pfam" id="PF01576">
    <property type="entry name" value="Myosin_tail_1"/>
    <property type="match status" value="2"/>
</dbReference>
<dbReference type="GO" id="GO:0040011">
    <property type="term" value="P:locomotion"/>
    <property type="evidence" value="ECO:0007669"/>
    <property type="project" value="UniProtKB-ARBA"/>
</dbReference>
<feature type="compositionally biased region" description="Basic and acidic residues" evidence="14">
    <location>
        <begin position="999"/>
        <end position="1009"/>
    </location>
</feature>
<evidence type="ECO:0000256" key="12">
    <source>
        <dbReference type="ARBA" id="ARBA00038612"/>
    </source>
</evidence>
<dbReference type="FunFam" id="1.10.10.820:FF:000001">
    <property type="entry name" value="Myosin heavy chain"/>
    <property type="match status" value="1"/>
</dbReference>
<evidence type="ECO:0000313" key="18">
    <source>
        <dbReference type="Proteomes" id="UP000663852"/>
    </source>
</evidence>
<dbReference type="SMART" id="SM00242">
    <property type="entry name" value="MYSc"/>
    <property type="match status" value="1"/>
</dbReference>
<dbReference type="InterPro" id="IPR002928">
    <property type="entry name" value="Myosin_tail"/>
</dbReference>
<dbReference type="GO" id="GO:0030154">
    <property type="term" value="P:cell differentiation"/>
    <property type="evidence" value="ECO:0007669"/>
    <property type="project" value="UniProtKB-ARBA"/>
</dbReference>
<evidence type="ECO:0000256" key="11">
    <source>
        <dbReference type="ARBA" id="ARBA00023203"/>
    </source>
</evidence>
<feature type="compositionally biased region" description="Basic and acidic residues" evidence="14">
    <location>
        <begin position="2049"/>
        <end position="2064"/>
    </location>
</feature>
<dbReference type="CDD" id="cd01377">
    <property type="entry name" value="MYSc_class_II"/>
    <property type="match status" value="1"/>
</dbReference>
<evidence type="ECO:0000313" key="17">
    <source>
        <dbReference type="EMBL" id="CAF1058611.1"/>
    </source>
</evidence>
<feature type="compositionally biased region" description="Polar residues" evidence="14">
    <location>
        <begin position="2265"/>
        <end position="2279"/>
    </location>
</feature>
<feature type="compositionally biased region" description="Basic and acidic residues" evidence="14">
    <location>
        <begin position="1394"/>
        <end position="1409"/>
    </location>
</feature>
<dbReference type="Pfam" id="PF02736">
    <property type="entry name" value="Myosin_N"/>
    <property type="match status" value="1"/>
</dbReference>
<feature type="region of interest" description="Disordered" evidence="14">
    <location>
        <begin position="2049"/>
        <end position="2074"/>
    </location>
</feature>
<dbReference type="PANTHER" id="PTHR45615">
    <property type="entry name" value="MYOSIN HEAVY CHAIN, NON-MUSCLE"/>
    <property type="match status" value="1"/>
</dbReference>
<comment type="similarity">
    <text evidence="2 13">Belongs to the TRAFAC class myosin-kinesin ATPase superfamily. Myosin family.</text>
</comment>
<dbReference type="InterPro" id="IPR014751">
    <property type="entry name" value="XRCC4-like_C"/>
</dbReference>
<keyword evidence="3" id="KW-0787">Thick filament</keyword>
<comment type="subunit">
    <text evidence="12">Muscle myosin is a hexameric protein that consists of 2 heavy chain subunits (MHC), 2 alkali light chain subunits (MLC) and 2 regulatory light chain subunits (MLC-2).</text>
</comment>
<evidence type="ECO:0000259" key="15">
    <source>
        <dbReference type="PROSITE" id="PS51456"/>
    </source>
</evidence>
<dbReference type="InterPro" id="IPR001609">
    <property type="entry name" value="Myosin_head_motor_dom-like"/>
</dbReference>
<dbReference type="FunFam" id="1.20.5.4820:FF:000002">
    <property type="entry name" value="Myosin heavy chain 10"/>
    <property type="match status" value="1"/>
</dbReference>
<dbReference type="PROSITE" id="PS51844">
    <property type="entry name" value="SH3_LIKE"/>
    <property type="match status" value="1"/>
</dbReference>
<evidence type="ECO:0008006" key="19">
    <source>
        <dbReference type="Google" id="ProtNLM"/>
    </source>
</evidence>
<feature type="region of interest" description="Actin-binding" evidence="13">
    <location>
        <begin position="662"/>
        <end position="684"/>
    </location>
</feature>
<dbReference type="GO" id="GO:0005524">
    <property type="term" value="F:ATP binding"/>
    <property type="evidence" value="ECO:0007669"/>
    <property type="project" value="UniProtKB-UniRule"/>
</dbReference>
<feature type="region of interest" description="Disordered" evidence="14">
    <location>
        <begin position="999"/>
        <end position="1024"/>
    </location>
</feature>
<dbReference type="PROSITE" id="PS50096">
    <property type="entry name" value="IQ"/>
    <property type="match status" value="1"/>
</dbReference>
<dbReference type="Gene3D" id="1.20.5.4820">
    <property type="match status" value="1"/>
</dbReference>
<keyword evidence="11 13" id="KW-0009">Actin-binding</keyword>
<feature type="domain" description="Myosin motor" evidence="15">
    <location>
        <begin position="91"/>
        <end position="784"/>
    </location>
</feature>
<dbReference type="FunFam" id="1.20.5.340:FF:000003">
    <property type="entry name" value="Myosin heavy chain"/>
    <property type="match status" value="1"/>
</dbReference>
<comment type="subcellular location">
    <subcellularLocation>
        <location evidence="1">Cytoplasm</location>
        <location evidence="1">Myofibril</location>
    </subcellularLocation>
</comment>
<dbReference type="FunFam" id="1.20.5.340:FF:000019">
    <property type="entry name" value="Myosin heavy chain, isoform G"/>
    <property type="match status" value="1"/>
</dbReference>
<dbReference type="Gene3D" id="1.20.120.720">
    <property type="entry name" value="Myosin VI head, motor domain, U50 subdomain"/>
    <property type="match status" value="1"/>
</dbReference>
<dbReference type="Gene3D" id="3.40.850.10">
    <property type="entry name" value="Kinesin motor domain"/>
    <property type="match status" value="1"/>
</dbReference>
<comment type="caution">
    <text evidence="17">The sequence shown here is derived from an EMBL/GenBank/DDBJ whole genome shotgun (WGS) entry which is preliminary data.</text>
</comment>
<dbReference type="GO" id="GO:0030036">
    <property type="term" value="P:actin cytoskeleton organization"/>
    <property type="evidence" value="ECO:0007669"/>
    <property type="project" value="UniProtKB-ARBA"/>
</dbReference>
<sequence length="2309" mass="265549">MSAESMAYDPNDPELKESLRYLVLPTEEKLKLRSQAFDAKKACWIPDPKEVYSAGEILEVKGDQTIVQTPKGEKVTVKTDLIQQMNPPKFSCYDDMADLTYLNDASVFSNLRERYARWLIYTYSGLFCVVINPFKRLPIYTMKVVMMYRGKKRTEVAPHLYAIADNAYSNMLRDRENQSMLITGESGAGKTENTKKVIQYFALVAAATEKKKEEETAGKQQTLEDQIVAANPVLEAYGNAKTTRNNNSSRFGKFIRIHFGPTGKIAGADIEVYLLEKSRVIFQQPAERNYHIFYQMCSAAFPEMQKDCLLEPDPSKYFYVAQGMLTIDGVDDTEEMKLTDEAMDVLGFTAEEKKNLYRCTSAIMHWGNSQWKQRPREEQAEADGTEEVEKVAHLLGVEAADLLKGLLKPRIKVGNEYVNKGQNKDQVINSIGALSKAIYSRMFIWLVERVNVTLDVKSKRQYFIAVLDIAGFEIFEYNGFEQLCINYTNERLQQFFNHHMFVLEQEEYKKEGINWVFVDFGMDLQACLDLIEKPMGILSILEEECIVPKATDKTFVEKLYGQHLGKHPQFGKPKPGKGKAEAHFDIHHYAGTVSYTATGWLEKNKDPINNTVAGLFAKSKNVMLCHLFADVLEEEGGGKGGGGKKKGGGSMQTISATHREQLNKLMNTLKQTHPHFVRCIIPNEIKTGGILDAHLVMHQLTCNGVLEGIRICRKGFPNRMIYAEFKQRYSILAPNAIPKGFVDAKKASEDILKDIALNEELYRCGITKVFFKAGTLGQLEDMRDQALSKIIATLQGQIRGYIMKKEYKKKLEQRLALAVVQRNLRKYLSLRNWPWWKLYTKVKPLLSVARQEEEMKKLEEDFKALKEALEKEEKLRKEMEDANSKLVKEKNDIYQQLESERSGSSEAQERYTRLVTQKADLEQQIKDLEDRFSQEEETAQELNSKKKKLEHDIDGLKKDIDDMRLSLQKSENECKTRDNQIHTLQDEIARQDETIAKATRERKRLEEQNSKTTEQLQAEEDKVNHLNKLKTKLEQTLDELEDSLEREKKARADLDKSKRKLETDLKGAQSSLEDLERAKRELEENLKRKDQEIQQMGGRLEDEQGQATSLGKKIKDLQARIEELEEEVQNERQSRTKVEKQRADLAREIDEMGDRLEDAGGATASQVEMNKKREGELQKLRRDLEEANLQHEATAAQLRKKHQDAVTEMGEQIDQLQKLKNKLEKDKQGVKSELDNLRTQVDHAQKGKTAAEKLSKQLEQQLNDLQIKLEEQVRQVTDLTHSKTKLTSENSDLTRQIEDFEHQIAALSKQKTSLQQQLDETKRTIDDELRGKGSVNETIAKATRERKRLEEQNSKTTEQLQAEEDKVNHLNKLKTKLEQTLDELEDSLEREKKARADLDKSKRKLETDLKGAQSSLEDLERVKRELEENLKRKDQEIQQMGGRLEDEQGQATSLGKKIKDLQARIEELEEEVQNERQSRTKVEKQRADLAREIDEMGDRLEDAGGATASQVEMNKKREGELQKLRRDLEEANLQHEATAAQLRKKHQDAVTEMGEQIDQLQKLKNKLEKDKQGVKSELDNLRTQVDHAQKGKAAAEKLSKQLEQQLNDLQIKLEEQVRQVTDLTHSKTKLTSENSDLTRQIEDFEHQIAALSKQKTSLQQQLDETKRTIDDELRGKGSVTSQIRNLTADLDQAREQLDEEQEARSELQKQVSKLQAEIQQWRSRYESEGMSRGEELEEAKRKLAAKLTEAEEQVEAALNKCNALEKVKARLQGEVEDLMVDVERANANASAMDKKQKQFDKLINEWRQKCEDITVELEASQKEARNFSTELFKLKQQYEESHEQIDALRKENKNLADEIKDLIDQLGEGGKSVHELEKARKRAELEKEELQTALEDAEAALEQEEAKVLRAQMELSTVRQEIDRRIHEKEEEFENTRRNHQRALESMQASLEAEARSKAETLKQKKKLESDINELEVALDHANRTNADLQKSLKRIQQNITELQVQVEEEQRQRDEAREVAMAAERRANVITGELEELRTALEQAERARKAAENELHDAADRISDVSTQNANLSSQKRQLESTIAAMQADLDEAVSELKNSEERSKKATADASRLVEELRQEQDHALQVERLRKGLEQQVKDLQTRLDEAEGSSLKGGKRVIAKLEQRIHELESENELEQHRHQETLKELRKNDRRLKELAFQTEEDRKNQQRLQDLSEKLQAKLKVYKRQVEEAEEIAALNLAKFRKVQQELEESAERADLAESQLTKLRTKNRSSVSVGRASSHDIQETSTSIRATSTLRASSVRQR</sequence>
<feature type="compositionally biased region" description="Polar residues" evidence="14">
    <location>
        <begin position="2290"/>
        <end position="2309"/>
    </location>
</feature>
<dbReference type="InterPro" id="IPR036961">
    <property type="entry name" value="Kinesin_motor_dom_sf"/>
</dbReference>
<dbReference type="GO" id="GO:0051015">
    <property type="term" value="F:actin filament binding"/>
    <property type="evidence" value="ECO:0007669"/>
    <property type="project" value="InterPro"/>
</dbReference>
<dbReference type="InterPro" id="IPR027417">
    <property type="entry name" value="P-loop_NTPase"/>
</dbReference>
<dbReference type="GO" id="GO:0009653">
    <property type="term" value="P:anatomical structure morphogenesis"/>
    <property type="evidence" value="ECO:0007669"/>
    <property type="project" value="UniProtKB-ARBA"/>
</dbReference>
<feature type="region of interest" description="Disordered" evidence="14">
    <location>
        <begin position="2257"/>
        <end position="2309"/>
    </location>
</feature>
<keyword evidence="7" id="KW-0175">Coiled coil</keyword>
<dbReference type="Proteomes" id="UP000663852">
    <property type="component" value="Unassembled WGS sequence"/>
</dbReference>
<dbReference type="InterPro" id="IPR008989">
    <property type="entry name" value="Myosin_S1_N"/>
</dbReference>
<dbReference type="SUPFAM" id="SSF90257">
    <property type="entry name" value="Myosin rod fragments"/>
    <property type="match status" value="8"/>
</dbReference>
<accession>A0A814KYG7</accession>
<dbReference type="Gene3D" id="1.20.58.530">
    <property type="match status" value="1"/>
</dbReference>
<dbReference type="GO" id="GO:0000146">
    <property type="term" value="F:microfilament motor activity"/>
    <property type="evidence" value="ECO:0007669"/>
    <property type="project" value="TreeGrafter"/>
</dbReference>
<evidence type="ECO:0000256" key="4">
    <source>
        <dbReference type="ARBA" id="ARBA00022490"/>
    </source>
</evidence>
<dbReference type="PROSITE" id="PS51456">
    <property type="entry name" value="MYOSIN_MOTOR"/>
    <property type="match status" value="1"/>
</dbReference>
<name>A0A814KYG7_ADIRI</name>
<reference evidence="17" key="1">
    <citation type="submission" date="2021-02" db="EMBL/GenBank/DDBJ databases">
        <authorList>
            <person name="Nowell W R."/>
        </authorList>
    </citation>
    <scope>NUCLEOTIDE SEQUENCE</scope>
</reference>
<dbReference type="GO" id="GO:0032982">
    <property type="term" value="C:myosin filament"/>
    <property type="evidence" value="ECO:0007669"/>
    <property type="project" value="UniProtKB-KW"/>
</dbReference>
<evidence type="ECO:0000256" key="2">
    <source>
        <dbReference type="ARBA" id="ARBA00008314"/>
    </source>
</evidence>
<protein>
    <recommendedName>
        <fullName evidence="19">Myosin heavy chain</fullName>
    </recommendedName>
</protein>
<dbReference type="SUPFAM" id="SSF52540">
    <property type="entry name" value="P-loop containing nucleoside triphosphate hydrolases"/>
    <property type="match status" value="1"/>
</dbReference>
<feature type="domain" description="Myosin N-terminal SH3-like" evidence="16">
    <location>
        <begin position="38"/>
        <end position="87"/>
    </location>
</feature>
<evidence type="ECO:0000256" key="8">
    <source>
        <dbReference type="ARBA" id="ARBA00023123"/>
    </source>
</evidence>
<dbReference type="FunFam" id="2.30.30.360:FF:000001">
    <property type="entry name" value="Myosin heavy chain"/>
    <property type="match status" value="1"/>
</dbReference>
<feature type="compositionally biased region" description="Basic and acidic residues" evidence="14">
    <location>
        <begin position="1074"/>
        <end position="1092"/>
    </location>
</feature>
<dbReference type="FunFam" id="1.20.5.370:FF:000008">
    <property type="entry name" value="Myosin heavy chain"/>
    <property type="match status" value="1"/>
</dbReference>
<dbReference type="FunFam" id="3.40.850.10:FF:000024">
    <property type="entry name" value="Myosin heavy chain, isoform J"/>
    <property type="match status" value="1"/>
</dbReference>
<evidence type="ECO:0000256" key="14">
    <source>
        <dbReference type="SAM" id="MobiDB-lite"/>
    </source>
</evidence>
<dbReference type="OrthoDB" id="2018427at2759"/>
<dbReference type="GO" id="GO:0030016">
    <property type="term" value="C:myofibril"/>
    <property type="evidence" value="ECO:0007669"/>
    <property type="project" value="UniProtKB-SubCell"/>
</dbReference>
<proteinExistence type="inferred from homology"/>
<dbReference type="FunFam" id="1.20.58.530:FF:000001">
    <property type="entry name" value="Myosin heavy chain"/>
    <property type="match status" value="1"/>
</dbReference>
<dbReference type="FunFam" id="1.20.5.340:FF:000021">
    <property type="entry name" value="Myosin heavy chain, isoform G"/>
    <property type="match status" value="2"/>
</dbReference>
<dbReference type="Pfam" id="PF00063">
    <property type="entry name" value="Myosin_head"/>
    <property type="match status" value="1"/>
</dbReference>
<dbReference type="FunFam" id="1.20.120.720:FF:000001">
    <property type="entry name" value="Myosin heavy chain, muscle"/>
    <property type="match status" value="1"/>
</dbReference>
<gene>
    <name evidence="17" type="ORF">EDS130_LOCUS17796</name>
</gene>